<dbReference type="Proteomes" id="UP001279660">
    <property type="component" value="Unassembled WGS sequence"/>
</dbReference>
<organism evidence="2 3">
    <name type="scientific">Sphingomonas echinoides</name>
    <dbReference type="NCBI Taxonomy" id="59803"/>
    <lineage>
        <taxon>Bacteria</taxon>
        <taxon>Pseudomonadati</taxon>
        <taxon>Pseudomonadota</taxon>
        <taxon>Alphaproteobacteria</taxon>
        <taxon>Sphingomonadales</taxon>
        <taxon>Sphingomonadaceae</taxon>
        <taxon>Sphingomonas</taxon>
    </lineage>
</organism>
<feature type="transmembrane region" description="Helical" evidence="1">
    <location>
        <begin position="6"/>
        <end position="24"/>
    </location>
</feature>
<evidence type="ECO:0000313" key="3">
    <source>
        <dbReference type="Proteomes" id="UP001279660"/>
    </source>
</evidence>
<keyword evidence="3" id="KW-1185">Reference proteome</keyword>
<protein>
    <submittedName>
        <fullName evidence="2">Uncharacterized protein</fullName>
    </submittedName>
</protein>
<reference evidence="2 3" key="1">
    <citation type="submission" date="2023-11" db="EMBL/GenBank/DDBJ databases">
        <title>MicrobeMod: A computational toolkit for identifying prokaryotic methylation and restriction-modification with nanopore sequencing.</title>
        <authorList>
            <person name="Crits-Christoph A."/>
            <person name="Kang S.C."/>
            <person name="Lee H."/>
            <person name="Ostrov N."/>
        </authorList>
    </citation>
    <scope>NUCLEOTIDE SEQUENCE [LARGE SCALE GENOMIC DNA]</scope>
    <source>
        <strain evidence="2 3">ATCC 14820</strain>
    </source>
</reference>
<keyword evidence="1" id="KW-0472">Membrane</keyword>
<proteinExistence type="predicted"/>
<keyword evidence="1" id="KW-1133">Transmembrane helix</keyword>
<gene>
    <name evidence="2" type="ORF">SIL82_11460</name>
</gene>
<comment type="caution">
    <text evidence="2">The sequence shown here is derived from an EMBL/GenBank/DDBJ whole genome shotgun (WGS) entry which is preliminary data.</text>
</comment>
<dbReference type="RefSeq" id="WP_010402768.1">
    <property type="nucleotide sequence ID" value="NZ_JAWXXV010000001.1"/>
</dbReference>
<sequence length="67" mass="7064">MTDTSMDLVFYALVLILPVSALAARRLPLGDTIKMALAWVAIFGVLFVLVVLWQGAFGAGSVLGGLL</sequence>
<evidence type="ECO:0000313" key="2">
    <source>
        <dbReference type="EMBL" id="MDX5984880.1"/>
    </source>
</evidence>
<feature type="transmembrane region" description="Helical" evidence="1">
    <location>
        <begin position="36"/>
        <end position="57"/>
    </location>
</feature>
<accession>A0ABU4PMJ1</accession>
<keyword evidence="1" id="KW-0812">Transmembrane</keyword>
<name>A0ABU4PMJ1_9SPHN</name>
<dbReference type="EMBL" id="JAWXXV010000001">
    <property type="protein sequence ID" value="MDX5984880.1"/>
    <property type="molecule type" value="Genomic_DNA"/>
</dbReference>
<evidence type="ECO:0000256" key="1">
    <source>
        <dbReference type="SAM" id="Phobius"/>
    </source>
</evidence>